<accession>A0A2K5JQ60</accession>
<sequence>MAVGVLMEEVPFQERIIPRSTVQLLMLLVGWQNPLLKEVCAGGFLFRSLTLLEFLIHYLSPFSIMVPLRRVRESY</sequence>
<dbReference type="Proteomes" id="UP000233080">
    <property type="component" value="Unassembled WGS sequence"/>
</dbReference>
<name>A0A2K5JQ60_COLAP</name>
<organism evidence="1 2">
    <name type="scientific">Colobus angolensis palliatus</name>
    <name type="common">Peters' Angolan colobus</name>
    <dbReference type="NCBI Taxonomy" id="336983"/>
    <lineage>
        <taxon>Eukaryota</taxon>
        <taxon>Metazoa</taxon>
        <taxon>Chordata</taxon>
        <taxon>Craniata</taxon>
        <taxon>Vertebrata</taxon>
        <taxon>Euteleostomi</taxon>
        <taxon>Mammalia</taxon>
        <taxon>Eutheria</taxon>
        <taxon>Euarchontoglires</taxon>
        <taxon>Primates</taxon>
        <taxon>Haplorrhini</taxon>
        <taxon>Catarrhini</taxon>
        <taxon>Cercopithecidae</taxon>
        <taxon>Colobinae</taxon>
        <taxon>Colobus</taxon>
    </lineage>
</organism>
<dbReference type="AlphaFoldDB" id="A0A2K5JQ60"/>
<evidence type="ECO:0000313" key="1">
    <source>
        <dbReference type="Ensembl" id="ENSCANP00000030957.1"/>
    </source>
</evidence>
<protein>
    <submittedName>
        <fullName evidence="1">Uncharacterized protein</fullName>
    </submittedName>
</protein>
<dbReference type="Ensembl" id="ENSCANT00000054169.1">
    <property type="protein sequence ID" value="ENSCANP00000030957.1"/>
    <property type="gene ID" value="ENSCANG00000039064.1"/>
</dbReference>
<evidence type="ECO:0000313" key="2">
    <source>
        <dbReference type="Proteomes" id="UP000233080"/>
    </source>
</evidence>
<reference evidence="1" key="2">
    <citation type="submission" date="2025-09" db="UniProtKB">
        <authorList>
            <consortium name="Ensembl"/>
        </authorList>
    </citation>
    <scope>IDENTIFICATION</scope>
</reference>
<keyword evidence="2" id="KW-1185">Reference proteome</keyword>
<reference evidence="1" key="1">
    <citation type="submission" date="2025-08" db="UniProtKB">
        <authorList>
            <consortium name="Ensembl"/>
        </authorList>
    </citation>
    <scope>IDENTIFICATION</scope>
</reference>
<proteinExistence type="predicted"/>